<protein>
    <recommendedName>
        <fullName evidence="4">26S proteasome non-ATPase regulatory subunit 9</fullName>
    </recommendedName>
    <alternativeName>
        <fullName evidence="10">26S proteasome regulatory subunit p27</fullName>
    </alternativeName>
    <alternativeName>
        <fullName evidence="11">Cilia- and flagella-associated protein 251</fullName>
    </alternativeName>
</protein>
<feature type="compositionally biased region" description="Acidic residues" evidence="14">
    <location>
        <begin position="225"/>
        <end position="241"/>
    </location>
</feature>
<dbReference type="InterPro" id="IPR041489">
    <property type="entry name" value="PDZ_6"/>
</dbReference>
<keyword evidence="8" id="KW-0963">Cytoplasm</keyword>
<accession>A0A061I7E9</accession>
<feature type="compositionally biased region" description="Basic and acidic residues" evidence="14">
    <location>
        <begin position="326"/>
        <end position="367"/>
    </location>
</feature>
<dbReference type="Gene3D" id="2.30.42.10">
    <property type="match status" value="1"/>
</dbReference>
<evidence type="ECO:0000256" key="9">
    <source>
        <dbReference type="ARBA" id="ARBA00023273"/>
    </source>
</evidence>
<dbReference type="Gene3D" id="6.10.140.1710">
    <property type="match status" value="1"/>
</dbReference>
<comment type="similarity">
    <text evidence="3">Belongs to the proteasome subunit p27 family.</text>
</comment>
<feature type="region of interest" description="Disordered" evidence="14">
    <location>
        <begin position="187"/>
        <end position="416"/>
    </location>
</feature>
<dbReference type="SMART" id="SM00228">
    <property type="entry name" value="PDZ"/>
    <property type="match status" value="1"/>
</dbReference>
<evidence type="ECO:0000256" key="10">
    <source>
        <dbReference type="ARBA" id="ARBA00030007"/>
    </source>
</evidence>
<feature type="compositionally biased region" description="Basic and acidic residues" evidence="14">
    <location>
        <begin position="441"/>
        <end position="475"/>
    </location>
</feature>
<dbReference type="FunFam" id="2.30.42.10:FF:000107">
    <property type="entry name" value="26S proteasome non-ATPase regulatory subunit 9"/>
    <property type="match status" value="1"/>
</dbReference>
<dbReference type="GO" id="GO:0005856">
    <property type="term" value="C:cytoskeleton"/>
    <property type="evidence" value="ECO:0007669"/>
    <property type="project" value="UniProtKB-SubCell"/>
</dbReference>
<dbReference type="Pfam" id="PF17820">
    <property type="entry name" value="PDZ_6"/>
    <property type="match status" value="1"/>
</dbReference>
<evidence type="ECO:0000256" key="8">
    <source>
        <dbReference type="ARBA" id="ARBA00023212"/>
    </source>
</evidence>
<evidence type="ECO:0000256" key="7">
    <source>
        <dbReference type="ARBA" id="ARBA00023186"/>
    </source>
</evidence>
<dbReference type="SUPFAM" id="SSF50978">
    <property type="entry name" value="WD40 repeat-like"/>
    <property type="match status" value="1"/>
</dbReference>
<keyword evidence="9" id="KW-0966">Cell projection</keyword>
<dbReference type="InterPro" id="IPR050630">
    <property type="entry name" value="WD_repeat_EMAP"/>
</dbReference>
<sequence>QKGIGMSEPLVDCEGYPRADVDLYQVRTARHNIICLQNDHKAVMKQVEEALHQLHARDKEKQARDMAEAQEEAMSRRLGSNSPVLPQAFAKVNSISPGSPASIAGLQVDDEIVEFGSVNTQNFQSLQNVGSVVQHSEGKPLNVTVIRRGEKHQLRLTPTRWAGKGLLGKLKQEAEGPVESVSDFSRGNYRRMSDAEESVETEEEETYNPNHEEENLQQRLTEDTLSFEESQEEEGWEGDWMEGEKQVEEGEAARGKGENGEEGEVRGEEGEVRGEEGEVRGEEGEVRGEEEEREEGKERGEEEKGEGKGIEKEGSKEKGGEEEEHKEEWWEGKEEEMEKSGEGEEKREVVIKETEKTVGKAGEETANKSKTLFSLDDIVISSESSMSASSLIETSGSSKSSSHSTSPEVSEIFRDKGIKFQVSEAAAIRSEEEQISSLRKSLKEAEDTDQKAAQEWRDREPKQEVAEARNGKAEPGKSSFLTREERQKLSQSKESLVSTSTEDTLYQQEEGSKVYPLGHPNIISCLCVSEDKRWIATADKGPGCLIIIWDSFTGIPVHTIFDSCPEGNGIRSIAITRDAKFLATISDAEIQKVCIWKWTLAVETPACTLDLPKDYGVQRHCSLLLMFSFFLHYIVTGDIKGSIKFYDHNLAIVNWYSNFKLGAIRTLSFSKTPASSPTEKSNLPTDCTLSGDLFVIRRQRRFMCKQKQNGWCGHFLKTLIPSALSLANRNFLIGTFDATVYHMTADGTTLEKLFVEPRDAIYAISCHPFQPLIAVGSVCGMIKVWNYEKKEYLFSRFFEKGLGVQSLAYNPEGALLGAGFTEGTVYILDAMSLANESPEPFRYSRTGISHVSFSHDSNYMATAVSSSLCSGLFLTNKGDVSFTVAVYMMVVKNGQRVWEYMARLRSHRNAIRSLLFGVHLDSNEPRLLSLGKDRFLIEYNLTKSYKDHLAVLDIHRTDQGSFPTCMIWYPPLTKELFLLICNSCYKVKLFNSNTKMCRNIHLFIAYMGWVVFRVVKVATNRYGGTLQLRGTTHY</sequence>
<dbReference type="InterPro" id="IPR036322">
    <property type="entry name" value="WD40_repeat_dom_sf"/>
</dbReference>
<feature type="non-terminal residue" evidence="16">
    <location>
        <position position="1"/>
    </location>
</feature>
<organism evidence="16 17">
    <name type="scientific">Cricetulus griseus</name>
    <name type="common">Chinese hamster</name>
    <name type="synonym">Cricetulus barabensis griseus</name>
    <dbReference type="NCBI Taxonomy" id="10029"/>
    <lineage>
        <taxon>Eukaryota</taxon>
        <taxon>Metazoa</taxon>
        <taxon>Chordata</taxon>
        <taxon>Craniata</taxon>
        <taxon>Vertebrata</taxon>
        <taxon>Euteleostomi</taxon>
        <taxon>Mammalia</taxon>
        <taxon>Eutheria</taxon>
        <taxon>Euarchontoglires</taxon>
        <taxon>Glires</taxon>
        <taxon>Rodentia</taxon>
        <taxon>Myomorpha</taxon>
        <taxon>Muroidea</taxon>
        <taxon>Cricetidae</taxon>
        <taxon>Cricetinae</taxon>
        <taxon>Cricetulus</taxon>
    </lineage>
</organism>
<gene>
    <name evidence="16" type="ORF">H671_4g12433</name>
</gene>
<evidence type="ECO:0000256" key="4">
    <source>
        <dbReference type="ARBA" id="ARBA00014937"/>
    </source>
</evidence>
<dbReference type="InterPro" id="IPR040815">
    <property type="entry name" value="Nas2_N"/>
</dbReference>
<dbReference type="InterPro" id="IPR001478">
    <property type="entry name" value="PDZ"/>
</dbReference>
<evidence type="ECO:0000259" key="15">
    <source>
        <dbReference type="SMART" id="SM00228"/>
    </source>
</evidence>
<keyword evidence="7" id="KW-0143">Chaperone</keyword>
<feature type="compositionally biased region" description="Polar residues" evidence="14">
    <location>
        <begin position="489"/>
        <end position="503"/>
    </location>
</feature>
<evidence type="ECO:0000256" key="5">
    <source>
        <dbReference type="ARBA" id="ARBA00022574"/>
    </source>
</evidence>
<comment type="subcellular location">
    <subcellularLocation>
        <location evidence="1">Cell projection</location>
        <location evidence="1">Cilium</location>
    </subcellularLocation>
    <subcellularLocation>
        <location evidence="2">Cytoplasm</location>
        <location evidence="2">Cytoskeleton</location>
    </subcellularLocation>
</comment>
<dbReference type="PANTHER" id="PTHR13720:SF13">
    <property type="entry name" value="CILIA- AND FLAGELLA-ASSOCIATED PROTEIN 251"/>
    <property type="match status" value="1"/>
</dbReference>
<evidence type="ECO:0000256" key="14">
    <source>
        <dbReference type="SAM" id="MobiDB-lite"/>
    </source>
</evidence>
<dbReference type="Proteomes" id="UP000030759">
    <property type="component" value="Unassembled WGS sequence"/>
</dbReference>
<feature type="compositionally biased region" description="Low complexity" evidence="14">
    <location>
        <begin position="381"/>
        <end position="410"/>
    </location>
</feature>
<keyword evidence="8" id="KW-0206">Cytoskeleton</keyword>
<dbReference type="InterPro" id="IPR036034">
    <property type="entry name" value="PDZ_sf"/>
</dbReference>
<evidence type="ECO:0000256" key="2">
    <source>
        <dbReference type="ARBA" id="ARBA00004245"/>
    </source>
</evidence>
<evidence type="ECO:0000256" key="6">
    <source>
        <dbReference type="ARBA" id="ARBA00022737"/>
    </source>
</evidence>
<dbReference type="PANTHER" id="PTHR13720">
    <property type="entry name" value="WD-40 REPEAT PROTEIN"/>
    <property type="match status" value="1"/>
</dbReference>
<dbReference type="InterPro" id="IPR001680">
    <property type="entry name" value="WD40_rpt"/>
</dbReference>
<dbReference type="EMBL" id="KE675378">
    <property type="protein sequence ID" value="ERE75687.1"/>
    <property type="molecule type" value="Genomic_DNA"/>
</dbReference>
<dbReference type="SUPFAM" id="SSF50156">
    <property type="entry name" value="PDZ domain-like"/>
    <property type="match status" value="1"/>
</dbReference>
<keyword evidence="6" id="KW-0677">Repeat</keyword>
<reference evidence="17" key="1">
    <citation type="journal article" date="2013" name="Nat. Biotechnol.">
        <title>Chinese hamster genome sequenced from sorted chromosomes.</title>
        <authorList>
            <person name="Brinkrolf K."/>
            <person name="Rupp O."/>
            <person name="Laux H."/>
            <person name="Kollin F."/>
            <person name="Ernst W."/>
            <person name="Linke B."/>
            <person name="Kofler R."/>
            <person name="Romand S."/>
            <person name="Hesse F."/>
            <person name="Budach W.E."/>
            <person name="Galosy S."/>
            <person name="Muller D."/>
            <person name="Noll T."/>
            <person name="Wienberg J."/>
            <person name="Jostock T."/>
            <person name="Leonard M."/>
            <person name="Grillari J."/>
            <person name="Tauch A."/>
            <person name="Goesmann A."/>
            <person name="Helk B."/>
            <person name="Mott J.E."/>
            <person name="Puhler A."/>
            <person name="Borth N."/>
        </authorList>
    </citation>
    <scope>NUCLEOTIDE SEQUENCE [LARGE SCALE GENOMIC DNA]</scope>
    <source>
        <strain evidence="17">17A/GY</strain>
    </source>
</reference>
<comment type="subunit">
    <text evidence="13">Interacts with PSMC3. Part of a transient complex (modulator) containing PSMD9, PSMC6 and PSMC3 formed during the assembly of the 26S proteasome.</text>
</comment>
<dbReference type="InterPro" id="IPR015943">
    <property type="entry name" value="WD40/YVTN_repeat-like_dom_sf"/>
</dbReference>
<evidence type="ECO:0000256" key="1">
    <source>
        <dbReference type="ARBA" id="ARBA00004138"/>
    </source>
</evidence>
<evidence type="ECO:0000313" key="17">
    <source>
        <dbReference type="Proteomes" id="UP000030759"/>
    </source>
</evidence>
<evidence type="ECO:0000256" key="13">
    <source>
        <dbReference type="ARBA" id="ARBA00062195"/>
    </source>
</evidence>
<dbReference type="Pfam" id="PF18265">
    <property type="entry name" value="Nas2_N"/>
    <property type="match status" value="1"/>
</dbReference>
<feature type="compositionally biased region" description="Basic and acidic residues" evidence="14">
    <location>
        <begin position="294"/>
        <end position="319"/>
    </location>
</feature>
<evidence type="ECO:0000256" key="12">
    <source>
        <dbReference type="ARBA" id="ARBA00054581"/>
    </source>
</evidence>
<evidence type="ECO:0000256" key="3">
    <source>
        <dbReference type="ARBA" id="ARBA00005256"/>
    </source>
</evidence>
<feature type="compositionally biased region" description="Basic and acidic residues" evidence="14">
    <location>
        <begin position="210"/>
        <end position="222"/>
    </location>
</feature>
<feature type="domain" description="PDZ" evidence="15">
    <location>
        <begin position="75"/>
        <end position="149"/>
    </location>
</feature>
<proteinExistence type="inferred from homology"/>
<name>A0A061I7E9_CRIGR</name>
<dbReference type="Gene3D" id="2.130.10.10">
    <property type="entry name" value="YVTN repeat-like/Quinoprotein amine dehydrogenase"/>
    <property type="match status" value="2"/>
</dbReference>
<dbReference type="SMART" id="SM00320">
    <property type="entry name" value="WD40"/>
    <property type="match status" value="6"/>
</dbReference>
<feature type="region of interest" description="Disordered" evidence="14">
    <location>
        <begin position="58"/>
        <end position="81"/>
    </location>
</feature>
<feature type="compositionally biased region" description="Basic and acidic residues" evidence="14">
    <location>
        <begin position="242"/>
        <end position="287"/>
    </location>
</feature>
<dbReference type="GO" id="GO:0031514">
    <property type="term" value="C:motile cilium"/>
    <property type="evidence" value="ECO:0007669"/>
    <property type="project" value="TreeGrafter"/>
</dbReference>
<keyword evidence="5" id="KW-0853">WD repeat</keyword>
<evidence type="ECO:0000313" key="16">
    <source>
        <dbReference type="EMBL" id="ERE75687.1"/>
    </source>
</evidence>
<dbReference type="Pfam" id="PF00400">
    <property type="entry name" value="WD40"/>
    <property type="match status" value="2"/>
</dbReference>
<comment type="function">
    <text evidence="12">Acts as a chaperone during the assembly of the 26S proteasome, specifically of the base subcomplex of the PA700/19S regulatory complex (RC). During the base subcomplex assembly is part of an intermediate PSMD9:PSMC6:PSMC3 module, also known as modulator trimer complex; PSMD9 is released during the further base assembly process.</text>
</comment>
<feature type="region of interest" description="Disordered" evidence="14">
    <location>
        <begin position="439"/>
        <end position="503"/>
    </location>
</feature>
<feature type="compositionally biased region" description="Basic and acidic residues" evidence="14">
    <location>
        <begin position="58"/>
        <end position="67"/>
    </location>
</feature>
<evidence type="ECO:0000256" key="11">
    <source>
        <dbReference type="ARBA" id="ARBA00040994"/>
    </source>
</evidence>
<dbReference type="AlphaFoldDB" id="A0A061I7E9"/>
<feature type="compositionally biased region" description="Acidic residues" evidence="14">
    <location>
        <begin position="195"/>
        <end position="206"/>
    </location>
</feature>